<organism evidence="5">
    <name type="scientific">Skeletonema marinoi</name>
    <dbReference type="NCBI Taxonomy" id="267567"/>
    <lineage>
        <taxon>Eukaryota</taxon>
        <taxon>Sar</taxon>
        <taxon>Stramenopiles</taxon>
        <taxon>Ochrophyta</taxon>
        <taxon>Bacillariophyta</taxon>
        <taxon>Coscinodiscophyceae</taxon>
        <taxon>Thalassiosirophycidae</taxon>
        <taxon>Thalassiosirales</taxon>
        <taxon>Skeletonemataceae</taxon>
        <taxon>Skeletonema</taxon>
        <taxon>Skeletonema marinoi-dohrnii complex</taxon>
    </lineage>
</organism>
<dbReference type="Pfam" id="PF08676">
    <property type="entry name" value="MutL_C"/>
    <property type="match status" value="1"/>
</dbReference>
<dbReference type="InterPro" id="IPR020568">
    <property type="entry name" value="Ribosomal_Su5_D2-typ_SF"/>
</dbReference>
<dbReference type="Gene3D" id="3.30.1540.20">
    <property type="entry name" value="MutL, C-terminal domain, dimerisation subdomain"/>
    <property type="match status" value="1"/>
</dbReference>
<dbReference type="PANTHER" id="PTHR10073">
    <property type="entry name" value="DNA MISMATCH REPAIR PROTEIN MLH, PMS, MUTL"/>
    <property type="match status" value="1"/>
</dbReference>
<feature type="compositionally biased region" description="Basic and acidic residues" evidence="2">
    <location>
        <begin position="261"/>
        <end position="270"/>
    </location>
</feature>
<dbReference type="GO" id="GO:0016887">
    <property type="term" value="F:ATP hydrolysis activity"/>
    <property type="evidence" value="ECO:0007669"/>
    <property type="project" value="InterPro"/>
</dbReference>
<dbReference type="InterPro" id="IPR013507">
    <property type="entry name" value="DNA_mismatch_S5_2-like"/>
</dbReference>
<feature type="region of interest" description="Disordered" evidence="2">
    <location>
        <begin position="232"/>
        <end position="359"/>
    </location>
</feature>
<dbReference type="AlphaFoldDB" id="A0A7S2PB43"/>
<feature type="compositionally biased region" description="Polar residues" evidence="2">
    <location>
        <begin position="284"/>
        <end position="321"/>
    </location>
</feature>
<dbReference type="InterPro" id="IPR014790">
    <property type="entry name" value="MutL_C"/>
</dbReference>
<dbReference type="InterPro" id="IPR038973">
    <property type="entry name" value="MutL/Mlh/Pms-like"/>
</dbReference>
<feature type="domain" description="DNA mismatch repair protein S5" evidence="4">
    <location>
        <begin position="68"/>
        <end position="223"/>
    </location>
</feature>
<sequence length="854" mass="93765">MPVRRVDMCKRIKAQNMKLMKLMQGYAILCMGVQFTFTDVATTTAAKNKKTVVRLATSDSSKTMEARVASVLGTKFLAGLTRIELDLQSAVNDNNNDSVEAAEKNHGNNMEKWSMSGLISHSPTSPNPGNARDMQFFSINGRPVDLPSVSRVIGDVWRTFDPSIEGSGGGSKRSGRRPACVLAFTLPASMYDVNLAPDKREVMFTEETLIIGCIRDGLMKVWSEQSEGKFRANEVEKRSAVAKAANPVAKLSVTQEPSTQNEEHSSRAEESVVCDDVTPKLTRRNVTASRGDNANGSLVTPFDSSIANKRRQSSMSTTSPSDKVDTPVNEESNSIGNTIPVQHERASPQERRGWEQTQLNFRRIEKQNLRQEMQRMLGPNEGINKRSQHARRVEEYEAPASSIEEAAVPVRPRQSKRPKRKRNDDVTFLDKFAFGSKQEDENESATCEKSESESDEDEADTSSSIRPASRKNVSISSTNTRGNLVGRGRATSGARVLVGRAASIMETSQASSLSKRRTQQAVVDTGKRRHSAVESSKEPVAPSAETVWGNFAGTRDVILQSQRAYLATKKNSTFLHSSLGKVETKDKDEKESTLSLCKEDIRHMSIIGQFNLGFILARDHNNNLWILDQHACDEKYNFERLCKETVIHEQKLIAPLPLELSPSEEHCVLEHMDIFERNGFRFTYDPEKDQRHRLSVTALPHSGSGGDGRKAVQFGKEDVGALCAMLGADGTSSAEGYIAGFGSGADGSGMVGNNAVRRFAGLAGSHNGSSVMRLPKAIAMFASRACRGSIMIGTALSDKDQKKILNKLDGTDDPWTCAHGRPTMCHVSCLSKQLKDDDDELTLHYTAGGSSEDC</sequence>
<dbReference type="SMART" id="SM01340">
    <property type="entry name" value="DNA_mis_repair"/>
    <property type="match status" value="1"/>
</dbReference>
<dbReference type="GO" id="GO:0030983">
    <property type="term" value="F:mismatched DNA binding"/>
    <property type="evidence" value="ECO:0007669"/>
    <property type="project" value="InterPro"/>
</dbReference>
<dbReference type="Gene3D" id="3.30.1370.100">
    <property type="entry name" value="MutL, C-terminal domain, regulatory subdomain"/>
    <property type="match status" value="1"/>
</dbReference>
<feature type="domain" description="MutL C-terminal dimerisation" evidence="3">
    <location>
        <begin position="606"/>
        <end position="796"/>
    </location>
</feature>
<dbReference type="PANTHER" id="PTHR10073:SF52">
    <property type="entry name" value="MISMATCH REPAIR ENDONUCLEASE PMS2"/>
    <property type="match status" value="1"/>
</dbReference>
<evidence type="ECO:0000313" key="5">
    <source>
        <dbReference type="EMBL" id="CAD9586692.1"/>
    </source>
</evidence>
<protein>
    <recommendedName>
        <fullName evidence="6">MutL C-terminal dimerisation domain-containing protein</fullName>
    </recommendedName>
</protein>
<evidence type="ECO:0000256" key="1">
    <source>
        <dbReference type="ARBA" id="ARBA00004229"/>
    </source>
</evidence>
<dbReference type="GO" id="GO:0032389">
    <property type="term" value="C:MutLalpha complex"/>
    <property type="evidence" value="ECO:0007669"/>
    <property type="project" value="TreeGrafter"/>
</dbReference>
<feature type="region of interest" description="Disordered" evidence="2">
    <location>
        <begin position="376"/>
        <end position="488"/>
    </location>
</feature>
<feature type="region of interest" description="Disordered" evidence="2">
    <location>
        <begin position="506"/>
        <end position="540"/>
    </location>
</feature>
<evidence type="ECO:0000259" key="4">
    <source>
        <dbReference type="SMART" id="SM01340"/>
    </source>
</evidence>
<dbReference type="SUPFAM" id="SSF54211">
    <property type="entry name" value="Ribosomal protein S5 domain 2-like"/>
    <property type="match status" value="1"/>
</dbReference>
<name>A0A7S2PB43_9STRA</name>
<dbReference type="GO" id="GO:0005524">
    <property type="term" value="F:ATP binding"/>
    <property type="evidence" value="ECO:0007669"/>
    <property type="project" value="InterPro"/>
</dbReference>
<dbReference type="GO" id="GO:0140664">
    <property type="term" value="F:ATP-dependent DNA damage sensor activity"/>
    <property type="evidence" value="ECO:0007669"/>
    <property type="project" value="InterPro"/>
</dbReference>
<dbReference type="InterPro" id="IPR037198">
    <property type="entry name" value="MutL_C_sf"/>
</dbReference>
<feature type="compositionally biased region" description="Basic and acidic residues" evidence="2">
    <location>
        <begin position="342"/>
        <end position="354"/>
    </location>
</feature>
<dbReference type="EMBL" id="HBGZ01007608">
    <property type="protein sequence ID" value="CAD9586692.1"/>
    <property type="molecule type" value="Transcribed_RNA"/>
</dbReference>
<gene>
    <name evidence="5" type="ORF">SMAR0320_LOCUS5424</name>
</gene>
<dbReference type="InterPro" id="IPR014721">
    <property type="entry name" value="Ribsml_uS5_D2-typ_fold_subgr"/>
</dbReference>
<dbReference type="GO" id="GO:0009507">
    <property type="term" value="C:chloroplast"/>
    <property type="evidence" value="ECO:0007669"/>
    <property type="project" value="UniProtKB-SubCell"/>
</dbReference>
<reference evidence="5" key="1">
    <citation type="submission" date="2021-01" db="EMBL/GenBank/DDBJ databases">
        <authorList>
            <person name="Corre E."/>
            <person name="Pelletier E."/>
            <person name="Niang G."/>
            <person name="Scheremetjew M."/>
            <person name="Finn R."/>
            <person name="Kale V."/>
            <person name="Holt S."/>
            <person name="Cochrane G."/>
            <person name="Meng A."/>
            <person name="Brown T."/>
            <person name="Cohen L."/>
        </authorList>
    </citation>
    <scope>NUCLEOTIDE SEQUENCE</scope>
    <source>
        <strain evidence="5">SM1012Den-03</strain>
    </source>
</reference>
<evidence type="ECO:0000256" key="2">
    <source>
        <dbReference type="SAM" id="MobiDB-lite"/>
    </source>
</evidence>
<dbReference type="GO" id="GO:0006298">
    <property type="term" value="P:mismatch repair"/>
    <property type="evidence" value="ECO:0007669"/>
    <property type="project" value="InterPro"/>
</dbReference>
<dbReference type="InterPro" id="IPR042120">
    <property type="entry name" value="MutL_C_dimsub"/>
</dbReference>
<dbReference type="Pfam" id="PF01119">
    <property type="entry name" value="DNA_mis_repair"/>
    <property type="match status" value="1"/>
</dbReference>
<dbReference type="SUPFAM" id="SSF118116">
    <property type="entry name" value="DNA mismatch repair protein MutL"/>
    <property type="match status" value="2"/>
</dbReference>
<dbReference type="Gene3D" id="3.30.230.10">
    <property type="match status" value="1"/>
</dbReference>
<evidence type="ECO:0008006" key="6">
    <source>
        <dbReference type="Google" id="ProtNLM"/>
    </source>
</evidence>
<feature type="compositionally biased region" description="Polar residues" evidence="2">
    <location>
        <begin position="329"/>
        <end position="340"/>
    </location>
</feature>
<feature type="compositionally biased region" description="Polar residues" evidence="2">
    <location>
        <begin position="471"/>
        <end position="482"/>
    </location>
</feature>
<dbReference type="InterPro" id="IPR042121">
    <property type="entry name" value="MutL_C_regsub"/>
</dbReference>
<accession>A0A7S2PB43</accession>
<evidence type="ECO:0000259" key="3">
    <source>
        <dbReference type="SMART" id="SM00853"/>
    </source>
</evidence>
<proteinExistence type="predicted"/>
<comment type="subcellular location">
    <subcellularLocation>
        <location evidence="1">Plastid</location>
        <location evidence="1">Chloroplast</location>
    </subcellularLocation>
</comment>
<dbReference type="SMART" id="SM00853">
    <property type="entry name" value="MutL_C"/>
    <property type="match status" value="1"/>
</dbReference>